<dbReference type="RefSeq" id="WP_099614707.1">
    <property type="nucleotide sequence ID" value="NZ_KZ319371.1"/>
</dbReference>
<dbReference type="EMBL" id="NTFH01000008">
    <property type="protein sequence ID" value="PHQ14790.1"/>
    <property type="molecule type" value="Genomic_DNA"/>
</dbReference>
<evidence type="ECO:0008006" key="3">
    <source>
        <dbReference type="Google" id="ProtNLM"/>
    </source>
</evidence>
<protein>
    <recommendedName>
        <fullName evidence="3">GTP-binding protein</fullName>
    </recommendedName>
</protein>
<sequence>MSISDHALKNDFPEFAANILELRKSDDDFRKLSDDYDSLDKKIRGLEVRDVPTDDQHFNEMKLERARLKDTLYKRLTRY</sequence>
<evidence type="ECO:0000313" key="2">
    <source>
        <dbReference type="Proteomes" id="UP000231409"/>
    </source>
</evidence>
<dbReference type="InterPro" id="IPR007420">
    <property type="entry name" value="DUF465"/>
</dbReference>
<accession>A0A2G1UK40</accession>
<proteinExistence type="predicted"/>
<comment type="caution">
    <text evidence="1">The sequence shown here is derived from an EMBL/GenBank/DDBJ whole genome shotgun (WGS) entry which is preliminary data.</text>
</comment>
<dbReference type="Proteomes" id="UP000231409">
    <property type="component" value="Unassembled WGS sequence"/>
</dbReference>
<gene>
    <name evidence="1" type="ORF">CLH61_10560</name>
</gene>
<dbReference type="AlphaFoldDB" id="A0A2G1UK40"/>
<reference evidence="1 2" key="1">
    <citation type="submission" date="2017-09" db="EMBL/GenBank/DDBJ databases">
        <title>The draft genome sequences of Marinobacter sp. PWS21.</title>
        <authorList>
            <person name="Cao J."/>
        </authorList>
    </citation>
    <scope>NUCLEOTIDE SEQUENCE [LARGE SCALE GENOMIC DNA]</scope>
    <source>
        <strain evidence="1 2">PWS21</strain>
    </source>
</reference>
<dbReference type="Pfam" id="PF04325">
    <property type="entry name" value="DUF465"/>
    <property type="match status" value="1"/>
</dbReference>
<organism evidence="1 2">
    <name type="scientific">Marinobacter profundi</name>
    <dbReference type="NCBI Taxonomy" id="2666256"/>
    <lineage>
        <taxon>Bacteria</taxon>
        <taxon>Pseudomonadati</taxon>
        <taxon>Pseudomonadota</taxon>
        <taxon>Gammaproteobacteria</taxon>
        <taxon>Pseudomonadales</taxon>
        <taxon>Marinobacteraceae</taxon>
        <taxon>Marinobacter</taxon>
    </lineage>
</organism>
<dbReference type="Gene3D" id="6.10.280.50">
    <property type="match status" value="1"/>
</dbReference>
<keyword evidence="2" id="KW-1185">Reference proteome</keyword>
<dbReference type="InterPro" id="IPR038444">
    <property type="entry name" value="DUF465_sf"/>
</dbReference>
<evidence type="ECO:0000313" key="1">
    <source>
        <dbReference type="EMBL" id="PHQ14790.1"/>
    </source>
</evidence>
<name>A0A2G1UK40_9GAMM</name>